<keyword evidence="2" id="KW-1185">Reference proteome</keyword>
<evidence type="ECO:0000313" key="2">
    <source>
        <dbReference type="Proteomes" id="UP000324797"/>
    </source>
</evidence>
<name>A0A5S4YN70_9BRAD</name>
<comment type="caution">
    <text evidence="1">The sequence shown here is derived from an EMBL/GenBank/DDBJ whole genome shotgun (WGS) entry which is preliminary data.</text>
</comment>
<dbReference type="Proteomes" id="UP000324797">
    <property type="component" value="Unassembled WGS sequence"/>
</dbReference>
<sequence>MKLHYPHGKPPGDLDVLWRCEAQRYSYVVDADREEYGVTDPRLELRWYPVDRRTPKGAWCCGEFVLLTAFKKKFSESEADAIHDFQARKRKHIKILTNQLKRAEADLALTEPKTHALVLA</sequence>
<proteinExistence type="predicted"/>
<organism evidence="1 2">
    <name type="scientific">Bradyrhizobium hipponense</name>
    <dbReference type="NCBI Taxonomy" id="2605638"/>
    <lineage>
        <taxon>Bacteria</taxon>
        <taxon>Pseudomonadati</taxon>
        <taxon>Pseudomonadota</taxon>
        <taxon>Alphaproteobacteria</taxon>
        <taxon>Hyphomicrobiales</taxon>
        <taxon>Nitrobacteraceae</taxon>
        <taxon>Bradyrhizobium</taxon>
    </lineage>
</organism>
<gene>
    <name evidence="1" type="ORF">FXV83_16035</name>
</gene>
<accession>A0A5S4YN70</accession>
<protein>
    <submittedName>
        <fullName evidence="1">Uncharacterized protein</fullName>
    </submittedName>
</protein>
<dbReference type="RefSeq" id="WP_148740377.1">
    <property type="nucleotide sequence ID" value="NZ_VSTH01000051.1"/>
</dbReference>
<evidence type="ECO:0000313" key="1">
    <source>
        <dbReference type="EMBL" id="TYO65443.1"/>
    </source>
</evidence>
<reference evidence="1 2" key="1">
    <citation type="submission" date="2019-08" db="EMBL/GenBank/DDBJ databases">
        <title>Bradyrhizobium hipponensis sp. nov., a rhizobium isolated from a Lupinus angustifolius root nodule in Tunisia.</title>
        <authorList>
            <person name="Off K."/>
            <person name="Rejili M."/>
            <person name="Mars M."/>
            <person name="Brachmann A."/>
            <person name="Marin M."/>
        </authorList>
    </citation>
    <scope>NUCLEOTIDE SEQUENCE [LARGE SCALE GENOMIC DNA]</scope>
    <source>
        <strain evidence="2">aSej3</strain>
    </source>
</reference>
<dbReference type="AlphaFoldDB" id="A0A5S4YN70"/>
<dbReference type="EMBL" id="VSTH01000051">
    <property type="protein sequence ID" value="TYO65443.1"/>
    <property type="molecule type" value="Genomic_DNA"/>
</dbReference>